<dbReference type="Gene3D" id="1.20.5.430">
    <property type="match status" value="1"/>
</dbReference>
<dbReference type="GeneID" id="111087254"/>
<sequence length="90" mass="10188">MAEQKGSSQRSELNKSDLNENARSGEQLTEPKNIQDLTQYVEDLLHQLQEKFQVMSDQILARIDGMGHRIDDLEKNIADLMTQTGVDTGK</sequence>
<dbReference type="PANTHER" id="PTHR19424:SF0">
    <property type="entry name" value="HEAT SHOCK FACTOR BINDING PROTEIN 1"/>
    <property type="match status" value="1"/>
</dbReference>
<feature type="region of interest" description="Disordered" evidence="2">
    <location>
        <begin position="1"/>
        <end position="34"/>
    </location>
</feature>
<evidence type="ECO:0000256" key="2">
    <source>
        <dbReference type="SAM" id="MobiDB-lite"/>
    </source>
</evidence>
<feature type="compositionally biased region" description="Polar residues" evidence="2">
    <location>
        <begin position="21"/>
        <end position="34"/>
    </location>
</feature>
<evidence type="ECO:0000313" key="4">
    <source>
        <dbReference type="RefSeq" id="XP_022248986.1"/>
    </source>
</evidence>
<feature type="compositionally biased region" description="Polar residues" evidence="2">
    <location>
        <begin position="1"/>
        <end position="11"/>
    </location>
</feature>
<dbReference type="RefSeq" id="XP_022248987.1">
    <property type="nucleotide sequence ID" value="XM_022393279.1"/>
</dbReference>
<evidence type="ECO:0000256" key="1">
    <source>
        <dbReference type="ARBA" id="ARBA00006349"/>
    </source>
</evidence>
<evidence type="ECO:0000313" key="5">
    <source>
        <dbReference type="RefSeq" id="XP_022248987.1"/>
    </source>
</evidence>
<name>A0ABM1SZD0_LIMPO</name>
<protein>
    <submittedName>
        <fullName evidence="4 5">Heat shock factor-binding protein 1-like</fullName>
    </submittedName>
</protein>
<dbReference type="RefSeq" id="XP_022248986.1">
    <property type="nucleotide sequence ID" value="XM_022393278.1"/>
</dbReference>
<organism evidence="3 4">
    <name type="scientific">Limulus polyphemus</name>
    <name type="common">Atlantic horseshoe crab</name>
    <dbReference type="NCBI Taxonomy" id="6850"/>
    <lineage>
        <taxon>Eukaryota</taxon>
        <taxon>Metazoa</taxon>
        <taxon>Ecdysozoa</taxon>
        <taxon>Arthropoda</taxon>
        <taxon>Chelicerata</taxon>
        <taxon>Merostomata</taxon>
        <taxon>Xiphosura</taxon>
        <taxon>Limulidae</taxon>
        <taxon>Limulus</taxon>
    </lineage>
</organism>
<keyword evidence="3" id="KW-1185">Reference proteome</keyword>
<reference evidence="4 5" key="1">
    <citation type="submission" date="2025-05" db="UniProtKB">
        <authorList>
            <consortium name="RefSeq"/>
        </authorList>
    </citation>
    <scope>IDENTIFICATION</scope>
    <source>
        <tissue evidence="4 5">Muscle</tissue>
    </source>
</reference>
<evidence type="ECO:0000313" key="3">
    <source>
        <dbReference type="Proteomes" id="UP000694941"/>
    </source>
</evidence>
<dbReference type="InterPro" id="IPR009643">
    <property type="entry name" value="HS1-bd"/>
</dbReference>
<accession>A0ABM1SZD0</accession>
<dbReference type="Proteomes" id="UP000694941">
    <property type="component" value="Unplaced"/>
</dbReference>
<comment type="similarity">
    <text evidence="1">Belongs to the HSBP1 family.</text>
</comment>
<proteinExistence type="inferred from homology"/>
<dbReference type="PANTHER" id="PTHR19424">
    <property type="entry name" value="HEAT SHOCK FACTOR BINDING PROTEIN 1"/>
    <property type="match status" value="1"/>
</dbReference>
<gene>
    <name evidence="4 5" type="primary">LOC111087254</name>
</gene>
<dbReference type="Pfam" id="PF06825">
    <property type="entry name" value="HSBP1"/>
    <property type="match status" value="1"/>
</dbReference>